<reference evidence="2" key="5">
    <citation type="journal article" date="2021" name="G3 (Bethesda)">
        <title>Aegilops tauschii genome assembly Aet v5.0 features greater sequence contiguity and improved annotation.</title>
        <authorList>
            <person name="Wang L."/>
            <person name="Zhu T."/>
            <person name="Rodriguez J.C."/>
            <person name="Deal K.R."/>
            <person name="Dubcovsky J."/>
            <person name="McGuire P.E."/>
            <person name="Lux T."/>
            <person name="Spannagl M."/>
            <person name="Mayer K.F.X."/>
            <person name="Baldrich P."/>
            <person name="Meyers B.C."/>
            <person name="Huo N."/>
            <person name="Gu Y.Q."/>
            <person name="Zhou H."/>
            <person name="Devos K.M."/>
            <person name="Bennetzen J.L."/>
            <person name="Unver T."/>
            <person name="Budak H."/>
            <person name="Gulick P.J."/>
            <person name="Galiba G."/>
            <person name="Kalapos B."/>
            <person name="Nelson D.R."/>
            <person name="Li P."/>
            <person name="You F.M."/>
            <person name="Luo M.C."/>
            <person name="Dvorak J."/>
        </authorList>
    </citation>
    <scope>NUCLEOTIDE SEQUENCE [LARGE SCALE GENOMIC DNA]</scope>
    <source>
        <strain evidence="2">cv. AL8/78</strain>
    </source>
</reference>
<dbReference type="GO" id="GO:0016747">
    <property type="term" value="F:acyltransferase activity, transferring groups other than amino-acyl groups"/>
    <property type="evidence" value="ECO:0007669"/>
    <property type="project" value="UniProtKB-ARBA"/>
</dbReference>
<dbReference type="InterPro" id="IPR023213">
    <property type="entry name" value="CAT-like_dom_sf"/>
</dbReference>
<dbReference type="KEGG" id="ats:109771060"/>
<name>A0A453AFS3_AEGTS</name>
<organism evidence="2 3">
    <name type="scientific">Aegilops tauschii subsp. strangulata</name>
    <name type="common">Goatgrass</name>
    <dbReference type="NCBI Taxonomy" id="200361"/>
    <lineage>
        <taxon>Eukaryota</taxon>
        <taxon>Viridiplantae</taxon>
        <taxon>Streptophyta</taxon>
        <taxon>Embryophyta</taxon>
        <taxon>Tracheophyta</taxon>
        <taxon>Spermatophyta</taxon>
        <taxon>Magnoliopsida</taxon>
        <taxon>Liliopsida</taxon>
        <taxon>Poales</taxon>
        <taxon>Poaceae</taxon>
        <taxon>BOP clade</taxon>
        <taxon>Pooideae</taxon>
        <taxon>Triticodae</taxon>
        <taxon>Triticeae</taxon>
        <taxon>Triticinae</taxon>
        <taxon>Aegilops</taxon>
    </lineage>
</organism>
<dbReference type="Pfam" id="PF02458">
    <property type="entry name" value="Transferase"/>
    <property type="match status" value="1"/>
</dbReference>
<keyword evidence="3" id="KW-1185">Reference proteome</keyword>
<dbReference type="AlphaFoldDB" id="A0A453AFS3"/>
<protein>
    <recommendedName>
        <fullName evidence="4">3'-N-debenzoyl-2'-deoxytaxol N-benzoyltransferase</fullName>
    </recommendedName>
</protein>
<reference evidence="2" key="4">
    <citation type="submission" date="2019-03" db="UniProtKB">
        <authorList>
            <consortium name="EnsemblPlants"/>
        </authorList>
    </citation>
    <scope>IDENTIFICATION</scope>
</reference>
<dbReference type="PANTHER" id="PTHR31147:SF53">
    <property type="entry name" value="GENOME ASSEMBLY, CHROMOSOME: II"/>
    <property type="match status" value="1"/>
</dbReference>
<evidence type="ECO:0008006" key="4">
    <source>
        <dbReference type="Google" id="ProtNLM"/>
    </source>
</evidence>
<dbReference type="OrthoDB" id="444127at2759"/>
<accession>A0A453AFS3</accession>
<reference evidence="2" key="3">
    <citation type="journal article" date="2017" name="Nature">
        <title>Genome sequence of the progenitor of the wheat D genome Aegilops tauschii.</title>
        <authorList>
            <person name="Luo M.C."/>
            <person name="Gu Y.Q."/>
            <person name="Puiu D."/>
            <person name="Wang H."/>
            <person name="Twardziok S.O."/>
            <person name="Deal K.R."/>
            <person name="Huo N."/>
            <person name="Zhu T."/>
            <person name="Wang L."/>
            <person name="Wang Y."/>
            <person name="McGuire P.E."/>
            <person name="Liu S."/>
            <person name="Long H."/>
            <person name="Ramasamy R.K."/>
            <person name="Rodriguez J.C."/>
            <person name="Van S.L."/>
            <person name="Yuan L."/>
            <person name="Wang Z."/>
            <person name="Xia Z."/>
            <person name="Xiao L."/>
            <person name="Anderson O.D."/>
            <person name="Ouyang S."/>
            <person name="Liang Y."/>
            <person name="Zimin A.V."/>
            <person name="Pertea G."/>
            <person name="Qi P."/>
            <person name="Bennetzen J.L."/>
            <person name="Dai X."/>
            <person name="Dawson M.W."/>
            <person name="Muller H.G."/>
            <person name="Kugler K."/>
            <person name="Rivarola-Duarte L."/>
            <person name="Spannagl M."/>
            <person name="Mayer K.F.X."/>
            <person name="Lu F.H."/>
            <person name="Bevan M.W."/>
            <person name="Leroy P."/>
            <person name="Li P."/>
            <person name="You F.M."/>
            <person name="Sun Q."/>
            <person name="Liu Z."/>
            <person name="Lyons E."/>
            <person name="Wicker T."/>
            <person name="Salzberg S.L."/>
            <person name="Devos K.M."/>
            <person name="Dvorak J."/>
        </authorList>
    </citation>
    <scope>NUCLEOTIDE SEQUENCE [LARGE SCALE GENOMIC DNA]</scope>
    <source>
        <strain evidence="2">cv. AL8/78</strain>
    </source>
</reference>
<evidence type="ECO:0000256" key="1">
    <source>
        <dbReference type="ARBA" id="ARBA00009861"/>
    </source>
</evidence>
<dbReference type="Gramene" id="AET2Gv20120200.1">
    <property type="protein sequence ID" value="AET2Gv20120200.1"/>
    <property type="gene ID" value="AET2Gv20120200"/>
</dbReference>
<reference evidence="3" key="1">
    <citation type="journal article" date="2014" name="Science">
        <title>Ancient hybridizations among the ancestral genomes of bread wheat.</title>
        <authorList>
            <consortium name="International Wheat Genome Sequencing Consortium,"/>
            <person name="Marcussen T."/>
            <person name="Sandve S.R."/>
            <person name="Heier L."/>
            <person name="Spannagl M."/>
            <person name="Pfeifer M."/>
            <person name="Jakobsen K.S."/>
            <person name="Wulff B.B."/>
            <person name="Steuernagel B."/>
            <person name="Mayer K.F."/>
            <person name="Olsen O.A."/>
        </authorList>
    </citation>
    <scope>NUCLEOTIDE SEQUENCE [LARGE SCALE GENOMIC DNA]</scope>
    <source>
        <strain evidence="3">cv. AL8/78</strain>
    </source>
</reference>
<dbReference type="OMA" id="KYLAGVN"/>
<dbReference type="Gene3D" id="3.30.559.10">
    <property type="entry name" value="Chloramphenicol acetyltransferase-like domain"/>
    <property type="match status" value="2"/>
</dbReference>
<dbReference type="Proteomes" id="UP000015105">
    <property type="component" value="Chromosome 2D"/>
</dbReference>
<sequence>MGVVAVRKSSTVVVRPPPEPATATVNINLSPLDKNVMSVPAAVFMVFDRPIHQPGATIEKALSQALAHYSAVSGRLAAGAEQGEFHIRCTGEGVPFVAAAADCALKDAEFFGRSAAGALLEELAIYYPAEHCGFGDPLLMMQVTEFSCGGFVVGVTWNHVLADAAGIGQFLQAVGELARGLPSPSVAPVRRDDALTAVPPPTDGFVELMMTLQPADMAALDVTVPWGLIDRIKDGCNARGSSRSRPPCTTFEAVAALLWQCRTRAVGLSSSPEEPVALYFAVNARRHVGARRGYYGNCVTGRVVVAKAGAVAGGDLADLVGMIQRAKSQIPEQFDGGGKKGVTADRRGVAGLAVDGYNVLIVTSWRNLGLDMADFGGGPPARVTTYARGRVRAPNCVPCPGNDALGSSVMAACVREEHAAAFLGELASRSR</sequence>
<evidence type="ECO:0000313" key="2">
    <source>
        <dbReference type="EnsemblPlants" id="AET2Gv20120200.1"/>
    </source>
</evidence>
<dbReference type="InterPro" id="IPR050898">
    <property type="entry name" value="Plant_acyltransferase"/>
</dbReference>
<comment type="similarity">
    <text evidence="1">Belongs to the plant acyltransferase family.</text>
</comment>
<proteinExistence type="inferred from homology"/>
<reference evidence="3" key="2">
    <citation type="journal article" date="2017" name="Nat. Plants">
        <title>The Aegilops tauschii genome reveals multiple impacts of transposons.</title>
        <authorList>
            <person name="Zhao G."/>
            <person name="Zou C."/>
            <person name="Li K."/>
            <person name="Wang K."/>
            <person name="Li T."/>
            <person name="Gao L."/>
            <person name="Zhang X."/>
            <person name="Wang H."/>
            <person name="Yang Z."/>
            <person name="Liu X."/>
            <person name="Jiang W."/>
            <person name="Mao L."/>
            <person name="Kong X."/>
            <person name="Jiao Y."/>
            <person name="Jia J."/>
        </authorList>
    </citation>
    <scope>NUCLEOTIDE SEQUENCE [LARGE SCALE GENOMIC DNA]</scope>
    <source>
        <strain evidence="3">cv. AL8/78</strain>
    </source>
</reference>
<dbReference type="GeneID" id="109771060"/>
<dbReference type="RefSeq" id="XP_020185360.1">
    <property type="nucleotide sequence ID" value="XM_020329771.4"/>
</dbReference>
<dbReference type="EnsemblPlants" id="AET2Gv20120200.1">
    <property type="protein sequence ID" value="AET2Gv20120200.1"/>
    <property type="gene ID" value="AET2Gv20120200"/>
</dbReference>
<evidence type="ECO:0000313" key="3">
    <source>
        <dbReference type="Proteomes" id="UP000015105"/>
    </source>
</evidence>
<dbReference type="PANTHER" id="PTHR31147">
    <property type="entry name" value="ACYL TRANSFERASE 4"/>
    <property type="match status" value="1"/>
</dbReference>